<organism evidence="2 3">
    <name type="scientific">Gigaspora rosea</name>
    <dbReference type="NCBI Taxonomy" id="44941"/>
    <lineage>
        <taxon>Eukaryota</taxon>
        <taxon>Fungi</taxon>
        <taxon>Fungi incertae sedis</taxon>
        <taxon>Mucoromycota</taxon>
        <taxon>Glomeromycotina</taxon>
        <taxon>Glomeromycetes</taxon>
        <taxon>Diversisporales</taxon>
        <taxon>Gigasporaceae</taxon>
        <taxon>Gigaspora</taxon>
    </lineage>
</organism>
<feature type="region of interest" description="Disordered" evidence="1">
    <location>
        <begin position="129"/>
        <end position="150"/>
    </location>
</feature>
<evidence type="ECO:0000256" key="1">
    <source>
        <dbReference type="SAM" id="MobiDB-lite"/>
    </source>
</evidence>
<evidence type="ECO:0000313" key="3">
    <source>
        <dbReference type="Proteomes" id="UP000266673"/>
    </source>
</evidence>
<protein>
    <submittedName>
        <fullName evidence="2">Uncharacterized protein</fullName>
    </submittedName>
</protein>
<dbReference type="Proteomes" id="UP000266673">
    <property type="component" value="Unassembled WGS sequence"/>
</dbReference>
<gene>
    <name evidence="2" type="ORF">C2G38_2035421</name>
</gene>
<dbReference type="EMBL" id="QKWP01000429">
    <property type="protein sequence ID" value="RIB20228.1"/>
    <property type="molecule type" value="Genomic_DNA"/>
</dbReference>
<proteinExistence type="predicted"/>
<name>A0A397VEM0_9GLOM</name>
<comment type="caution">
    <text evidence="2">The sequence shown here is derived from an EMBL/GenBank/DDBJ whole genome shotgun (WGS) entry which is preliminary data.</text>
</comment>
<evidence type="ECO:0000313" key="2">
    <source>
        <dbReference type="EMBL" id="RIB20228.1"/>
    </source>
</evidence>
<reference evidence="2 3" key="1">
    <citation type="submission" date="2018-06" db="EMBL/GenBank/DDBJ databases">
        <title>Comparative genomics reveals the genomic features of Rhizophagus irregularis, R. cerebriforme, R. diaphanum and Gigaspora rosea, and their symbiotic lifestyle signature.</title>
        <authorList>
            <person name="Morin E."/>
            <person name="San Clemente H."/>
            <person name="Chen E.C.H."/>
            <person name="De La Providencia I."/>
            <person name="Hainaut M."/>
            <person name="Kuo A."/>
            <person name="Kohler A."/>
            <person name="Murat C."/>
            <person name="Tang N."/>
            <person name="Roy S."/>
            <person name="Loubradou J."/>
            <person name="Henrissat B."/>
            <person name="Grigoriev I.V."/>
            <person name="Corradi N."/>
            <person name="Roux C."/>
            <person name="Martin F.M."/>
        </authorList>
    </citation>
    <scope>NUCLEOTIDE SEQUENCE [LARGE SCALE GENOMIC DNA]</scope>
    <source>
        <strain evidence="2 3">DAOM 194757</strain>
    </source>
</reference>
<sequence>MSPQEFEFNDLILELIDEYLMEESMVEREKEDILESSKAGDIIKIFEDCKKSANTGCKEKVSIKRDRRRGKYEETIYYQKSIEAIVTGHMIVVIKSRFENNIKAEKEILIKYQELDKVNACAETKLDQKEEVRDKDDLKETKDPESLEDN</sequence>
<accession>A0A397VEM0</accession>
<keyword evidence="3" id="KW-1185">Reference proteome</keyword>
<dbReference type="AlphaFoldDB" id="A0A397VEM0"/>